<evidence type="ECO:0000259" key="1">
    <source>
        <dbReference type="Pfam" id="PF09588"/>
    </source>
</evidence>
<reference evidence="2" key="1">
    <citation type="submission" date="2020-04" db="EMBL/GenBank/DDBJ databases">
        <authorList>
            <person name="Chiriac C."/>
            <person name="Salcher M."/>
            <person name="Ghai R."/>
            <person name="Kavagutti S V."/>
        </authorList>
    </citation>
    <scope>NUCLEOTIDE SEQUENCE</scope>
</reference>
<keyword evidence="2" id="KW-0255">Endonuclease</keyword>
<feature type="domain" description="YqaJ viral recombinase" evidence="1">
    <location>
        <begin position="27"/>
        <end position="154"/>
    </location>
</feature>
<proteinExistence type="predicted"/>
<name>A0A6J5P9H9_9CAUD</name>
<keyword evidence="2" id="KW-0378">Hydrolase</keyword>
<protein>
    <submittedName>
        <fullName evidence="2">COG5377 Phage-related protein, predicted endonuclease</fullName>
    </submittedName>
</protein>
<accession>A0A6J5P9H9</accession>
<dbReference type="Gene3D" id="3.90.320.10">
    <property type="match status" value="1"/>
</dbReference>
<gene>
    <name evidence="2" type="ORF">UFOVP836_11</name>
</gene>
<dbReference type="InterPro" id="IPR019080">
    <property type="entry name" value="YqaJ_viral_recombinase"/>
</dbReference>
<organism evidence="2">
    <name type="scientific">uncultured Caudovirales phage</name>
    <dbReference type="NCBI Taxonomy" id="2100421"/>
    <lineage>
        <taxon>Viruses</taxon>
        <taxon>Duplodnaviria</taxon>
        <taxon>Heunggongvirae</taxon>
        <taxon>Uroviricota</taxon>
        <taxon>Caudoviricetes</taxon>
        <taxon>Peduoviridae</taxon>
        <taxon>Maltschvirus</taxon>
        <taxon>Maltschvirus maltsch</taxon>
    </lineage>
</organism>
<evidence type="ECO:0000313" key="2">
    <source>
        <dbReference type="EMBL" id="CAB4166061.1"/>
    </source>
</evidence>
<dbReference type="EMBL" id="LR796794">
    <property type="protein sequence ID" value="CAB4166061.1"/>
    <property type="molecule type" value="Genomic_DNA"/>
</dbReference>
<dbReference type="InterPro" id="IPR011604">
    <property type="entry name" value="PDDEXK-like_dom_sf"/>
</dbReference>
<dbReference type="InterPro" id="IPR011335">
    <property type="entry name" value="Restrct_endonuc-II-like"/>
</dbReference>
<dbReference type="Pfam" id="PF09588">
    <property type="entry name" value="YqaJ"/>
    <property type="match status" value="1"/>
</dbReference>
<dbReference type="GO" id="GO:0004519">
    <property type="term" value="F:endonuclease activity"/>
    <property type="evidence" value="ECO:0007669"/>
    <property type="project" value="UniProtKB-KW"/>
</dbReference>
<sequence>MGEQFVHAERFDALERHVPEVSQDPAQRQGFVGGTDVQHVLGLEPYGCARRLWYQKTGAPQDREFRMTEPIVCGKRMEDSVAEDVKELTGWNIRRKKATANGHELQRVDRAIVGQERGPGVLEIKTVSGRAYWDWKRDGVPLGYLMQVQWYMRVLGWKWACLAALNRETDQIELFEFEARPDLMAAVAEKVDWFMAHHVDQRIAPPWLDERDGRCESCQWEPTCQMAEWSAVSDQGLVQIEGLAPLVAEYQRAKDVAKRAEKMAEILRTGDESADDEPHRLGIDALLGVNEQARASADERVLFRVVETSRVDTDALKTKYPDVYMDVLKRSVSRPLRIFKIKGATK</sequence>
<keyword evidence="2" id="KW-0540">Nuclease</keyword>
<dbReference type="SUPFAM" id="SSF52980">
    <property type="entry name" value="Restriction endonuclease-like"/>
    <property type="match status" value="1"/>
</dbReference>